<evidence type="ECO:0000256" key="3">
    <source>
        <dbReference type="SAM" id="SignalP"/>
    </source>
</evidence>
<gene>
    <name evidence="6" type="ORF">AB0C36_33095</name>
</gene>
<proteinExistence type="inferred from homology"/>
<dbReference type="PIRSF" id="PIRSF000103">
    <property type="entry name" value="HIBADH"/>
    <property type="match status" value="1"/>
</dbReference>
<evidence type="ECO:0000313" key="6">
    <source>
        <dbReference type="EMBL" id="MEU8138326.1"/>
    </source>
</evidence>
<protein>
    <submittedName>
        <fullName evidence="6">NAD(P)-binding domain-containing protein</fullName>
    </submittedName>
</protein>
<dbReference type="PANTHER" id="PTHR43580">
    <property type="entry name" value="OXIDOREDUCTASE GLYR1-RELATED"/>
    <property type="match status" value="1"/>
</dbReference>
<dbReference type="InterPro" id="IPR036291">
    <property type="entry name" value="NAD(P)-bd_dom_sf"/>
</dbReference>
<feature type="domain" description="NADPH-dependent reductive aminase-like C-terminal" evidence="5">
    <location>
        <begin position="168"/>
        <end position="294"/>
    </location>
</feature>
<keyword evidence="2" id="KW-0560">Oxidoreductase</keyword>
<evidence type="ECO:0000313" key="7">
    <source>
        <dbReference type="Proteomes" id="UP001551482"/>
    </source>
</evidence>
<accession>A0ABV3DRE5</accession>
<evidence type="ECO:0000259" key="5">
    <source>
        <dbReference type="Pfam" id="PF21761"/>
    </source>
</evidence>
<dbReference type="InterPro" id="IPR051265">
    <property type="entry name" value="HIBADH-related_NP60_sf"/>
</dbReference>
<dbReference type="Proteomes" id="UP001551482">
    <property type="component" value="Unassembled WGS sequence"/>
</dbReference>
<reference evidence="6 7" key="1">
    <citation type="submission" date="2024-06" db="EMBL/GenBank/DDBJ databases">
        <title>The Natural Products Discovery Center: Release of the First 8490 Sequenced Strains for Exploring Actinobacteria Biosynthetic Diversity.</title>
        <authorList>
            <person name="Kalkreuter E."/>
            <person name="Kautsar S.A."/>
            <person name="Yang D."/>
            <person name="Bader C.D."/>
            <person name="Teijaro C.N."/>
            <person name="Fluegel L."/>
            <person name="Davis C.M."/>
            <person name="Simpson J.R."/>
            <person name="Lauterbach L."/>
            <person name="Steele A.D."/>
            <person name="Gui C."/>
            <person name="Meng S."/>
            <person name="Li G."/>
            <person name="Viehrig K."/>
            <person name="Ye F."/>
            <person name="Su P."/>
            <person name="Kiefer A.F."/>
            <person name="Nichols A."/>
            <person name="Cepeda A.J."/>
            <person name="Yan W."/>
            <person name="Fan B."/>
            <person name="Jiang Y."/>
            <person name="Adhikari A."/>
            <person name="Zheng C.-J."/>
            <person name="Schuster L."/>
            <person name="Cowan T.M."/>
            <person name="Smanski M.J."/>
            <person name="Chevrette M.G."/>
            <person name="De Carvalho L.P.S."/>
            <person name="Shen B."/>
        </authorList>
    </citation>
    <scope>NUCLEOTIDE SEQUENCE [LARGE SCALE GENOMIC DNA]</scope>
    <source>
        <strain evidence="6 7">NPDC048946</strain>
    </source>
</reference>
<dbReference type="InterPro" id="IPR048666">
    <property type="entry name" value="RedAm-like_C"/>
</dbReference>
<dbReference type="SUPFAM" id="SSF51735">
    <property type="entry name" value="NAD(P)-binding Rossmann-fold domains"/>
    <property type="match status" value="1"/>
</dbReference>
<keyword evidence="3" id="KW-0732">Signal</keyword>
<name>A0ABV3DRE5_9ACTN</name>
<keyword evidence="7" id="KW-1185">Reference proteome</keyword>
<dbReference type="Pfam" id="PF21761">
    <property type="entry name" value="RedAm-like_C"/>
    <property type="match status" value="1"/>
</dbReference>
<comment type="caution">
    <text evidence="6">The sequence shown here is derived from an EMBL/GenBank/DDBJ whole genome shotgun (WGS) entry which is preliminary data.</text>
</comment>
<comment type="similarity">
    <text evidence="1">Belongs to the HIBADH-related family.</text>
</comment>
<dbReference type="Pfam" id="PF03446">
    <property type="entry name" value="NAD_binding_2"/>
    <property type="match status" value="1"/>
</dbReference>
<evidence type="ECO:0000256" key="1">
    <source>
        <dbReference type="ARBA" id="ARBA00009080"/>
    </source>
</evidence>
<dbReference type="Gene3D" id="3.40.50.720">
    <property type="entry name" value="NAD(P)-binding Rossmann-like Domain"/>
    <property type="match status" value="1"/>
</dbReference>
<dbReference type="Gene3D" id="1.10.1040.10">
    <property type="entry name" value="N-(1-d-carboxylethyl)-l-norvaline Dehydrogenase, domain 2"/>
    <property type="match status" value="1"/>
</dbReference>
<evidence type="ECO:0000256" key="2">
    <source>
        <dbReference type="ARBA" id="ARBA00023002"/>
    </source>
</evidence>
<dbReference type="RefSeq" id="WP_358361529.1">
    <property type="nucleotide sequence ID" value="NZ_JBEZFP010000119.1"/>
</dbReference>
<dbReference type="InterPro" id="IPR006115">
    <property type="entry name" value="6PGDH_NADP-bd"/>
</dbReference>
<dbReference type="InterPro" id="IPR015815">
    <property type="entry name" value="HIBADH-related"/>
</dbReference>
<organism evidence="6 7">
    <name type="scientific">Streptodolium elevatio</name>
    <dbReference type="NCBI Taxonomy" id="3157996"/>
    <lineage>
        <taxon>Bacteria</taxon>
        <taxon>Bacillati</taxon>
        <taxon>Actinomycetota</taxon>
        <taxon>Actinomycetes</taxon>
        <taxon>Kitasatosporales</taxon>
        <taxon>Streptomycetaceae</taxon>
        <taxon>Streptodolium</taxon>
    </lineage>
</organism>
<dbReference type="InterPro" id="IPR013328">
    <property type="entry name" value="6PGD_dom2"/>
</dbReference>
<dbReference type="EMBL" id="JBEZFP010000119">
    <property type="protein sequence ID" value="MEU8138326.1"/>
    <property type="molecule type" value="Genomic_DNA"/>
</dbReference>
<dbReference type="PANTHER" id="PTHR43580:SF2">
    <property type="entry name" value="CYTOKINE-LIKE NUCLEAR FACTOR N-PAC"/>
    <property type="match status" value="1"/>
</dbReference>
<feature type="chain" id="PRO_5045454104" evidence="3">
    <location>
        <begin position="25"/>
        <end position="300"/>
    </location>
</feature>
<feature type="signal peptide" evidence="3">
    <location>
        <begin position="1"/>
        <end position="24"/>
    </location>
</feature>
<sequence length="300" mass="30501">MQTPDTAKTPVTVVGLGLMGQALAATFLRSGHPTTVWNRTSAKAAPLVAQGAVPADSLAAAIAASPLVVVCVTDYDAMHELLEPLAGTLDGRVLANLTSGTSQQARDTAAWAARHGAAYLDGAIPASPDGIGTEAADIVYSGPASAFEEHGAALRALGAGKATYLGADHGLASLYEAATLSLMWSILNGFLHGAALLGTANVEATAFAPVAQKGLETVGGWLAGYAKQIDDNAFPVADASLAVHVASMEHLVHESEFLGVNAELPKLAKSLGDRALAEGLGDGGYAALIQLLRKPAEIHP</sequence>
<evidence type="ECO:0000259" key="4">
    <source>
        <dbReference type="Pfam" id="PF03446"/>
    </source>
</evidence>
<feature type="domain" description="6-phosphogluconate dehydrogenase NADP-binding" evidence="4">
    <location>
        <begin position="11"/>
        <end position="166"/>
    </location>
</feature>